<organism evidence="1">
    <name type="scientific">Auxenochlorella protothecoides</name>
    <name type="common">Green microalga</name>
    <name type="synonym">Chlorella protothecoides</name>
    <dbReference type="NCBI Taxonomy" id="3075"/>
    <lineage>
        <taxon>Eukaryota</taxon>
        <taxon>Viridiplantae</taxon>
        <taxon>Chlorophyta</taxon>
        <taxon>core chlorophytes</taxon>
        <taxon>Trebouxiophyceae</taxon>
        <taxon>Chlorellales</taxon>
        <taxon>Chlorellaceae</taxon>
        <taxon>Auxenochlorella</taxon>
    </lineage>
</organism>
<proteinExistence type="predicted"/>
<dbReference type="AlphaFoldDB" id="A0A1D2A8S5"/>
<evidence type="ECO:0000313" key="1">
    <source>
        <dbReference type="EMBL" id="JAT75610.1"/>
    </source>
</evidence>
<protein>
    <submittedName>
        <fullName evidence="1">Uncharacterized protein</fullName>
    </submittedName>
</protein>
<dbReference type="InterPro" id="IPR027417">
    <property type="entry name" value="P-loop_NTPase"/>
</dbReference>
<sequence length="103" mass="11213">MGRRGCSTCALLPSDGTCALSTAHARKPLSEKVLTHFLIPKTPPTFVHQVADFVSCYMPAYRLYLPSLYKDGPTTARKGHTLVVEIDQSRVPITDLSGLLPDA</sequence>
<gene>
    <name evidence="1" type="ORF">g.37027</name>
</gene>
<dbReference type="EMBL" id="GDKF01003012">
    <property type="protein sequence ID" value="JAT75610.1"/>
    <property type="molecule type" value="Transcribed_RNA"/>
</dbReference>
<accession>A0A1D2A8S5</accession>
<dbReference type="Gene3D" id="3.40.50.300">
    <property type="entry name" value="P-loop containing nucleotide triphosphate hydrolases"/>
    <property type="match status" value="1"/>
</dbReference>
<reference evidence="1" key="1">
    <citation type="submission" date="2015-08" db="EMBL/GenBank/DDBJ databases">
        <authorList>
            <person name="Babu N.S."/>
            <person name="Beckwith C.J."/>
            <person name="Beseler K.G."/>
            <person name="Brison A."/>
            <person name="Carone J.V."/>
            <person name="Caskin T.P."/>
            <person name="Diamond M."/>
            <person name="Durham M.E."/>
            <person name="Foxe J.M."/>
            <person name="Go M."/>
            <person name="Henderson B.A."/>
            <person name="Jones I.B."/>
            <person name="McGettigan J.A."/>
            <person name="Micheletti S.J."/>
            <person name="Nasrallah M.E."/>
            <person name="Ortiz D."/>
            <person name="Piller C.R."/>
            <person name="Privatt S.R."/>
            <person name="Schneider S.L."/>
            <person name="Sharp S."/>
            <person name="Smith T.C."/>
            <person name="Stanton J.D."/>
            <person name="Ullery H.E."/>
            <person name="Wilson R.J."/>
            <person name="Serrano M.G."/>
            <person name="Buck G."/>
            <person name="Lee V."/>
            <person name="Wang Y."/>
            <person name="Carvalho R."/>
            <person name="Voegtly L."/>
            <person name="Shi R."/>
            <person name="Duckworth R."/>
            <person name="Johnson A."/>
            <person name="Loviza R."/>
            <person name="Walstead R."/>
            <person name="Shah Z."/>
            <person name="Kiflezghi M."/>
            <person name="Wade K."/>
            <person name="Ball S.L."/>
            <person name="Bradley K.W."/>
            <person name="Asai D.J."/>
            <person name="Bowman C.A."/>
            <person name="Russell D.A."/>
            <person name="Pope W.H."/>
            <person name="Jacobs-Sera D."/>
            <person name="Hendrix R.W."/>
            <person name="Hatfull G.F."/>
        </authorList>
    </citation>
    <scope>NUCLEOTIDE SEQUENCE</scope>
</reference>
<name>A0A1D2A8S5_AUXPR</name>